<evidence type="ECO:0000313" key="2">
    <source>
        <dbReference type="Proteomes" id="UP001232148"/>
    </source>
</evidence>
<comment type="caution">
    <text evidence="1">The sequence shown here is derived from an EMBL/GenBank/DDBJ whole genome shotgun (WGS) entry which is preliminary data.</text>
</comment>
<proteinExistence type="predicted"/>
<accession>A0AAD9HTJ2</accession>
<keyword evidence="2" id="KW-1185">Reference proteome</keyword>
<dbReference type="AlphaFoldDB" id="A0AAD9HTJ2"/>
<dbReference type="Proteomes" id="UP001232148">
    <property type="component" value="Unassembled WGS sequence"/>
</dbReference>
<name>A0AAD9HTJ2_9PEZI</name>
<dbReference type="EMBL" id="MU842815">
    <property type="protein sequence ID" value="KAK2034262.1"/>
    <property type="molecule type" value="Genomic_DNA"/>
</dbReference>
<reference evidence="1" key="1">
    <citation type="submission" date="2021-06" db="EMBL/GenBank/DDBJ databases">
        <title>Comparative genomics, transcriptomics and evolutionary studies reveal genomic signatures of adaptation to plant cell wall in hemibiotrophic fungi.</title>
        <authorList>
            <consortium name="DOE Joint Genome Institute"/>
            <person name="Baroncelli R."/>
            <person name="Diaz J.F."/>
            <person name="Benocci T."/>
            <person name="Peng M."/>
            <person name="Battaglia E."/>
            <person name="Haridas S."/>
            <person name="Andreopoulos W."/>
            <person name="Labutti K."/>
            <person name="Pangilinan J."/>
            <person name="Floch G.L."/>
            <person name="Makela M.R."/>
            <person name="Henrissat B."/>
            <person name="Grigoriev I.V."/>
            <person name="Crouch J.A."/>
            <person name="De Vries R.P."/>
            <person name="Sukno S.A."/>
            <person name="Thon M.R."/>
        </authorList>
    </citation>
    <scope>NUCLEOTIDE SEQUENCE</scope>
    <source>
        <strain evidence="1">MAFF235873</strain>
    </source>
</reference>
<sequence>MVGARARMKDFPPLFFGVCTSLRKLAERRRPPSDLPDILKFKTIPNALGFGVTCGKILRREKKSQKTVCVCVCESVGKVCLRGVRVRVRVKEKSERRKPE</sequence>
<protein>
    <submittedName>
        <fullName evidence="1">Uncharacterized protein</fullName>
    </submittedName>
</protein>
<organism evidence="1 2">
    <name type="scientific">Colletotrichum zoysiae</name>
    <dbReference type="NCBI Taxonomy" id="1216348"/>
    <lineage>
        <taxon>Eukaryota</taxon>
        <taxon>Fungi</taxon>
        <taxon>Dikarya</taxon>
        <taxon>Ascomycota</taxon>
        <taxon>Pezizomycotina</taxon>
        <taxon>Sordariomycetes</taxon>
        <taxon>Hypocreomycetidae</taxon>
        <taxon>Glomerellales</taxon>
        <taxon>Glomerellaceae</taxon>
        <taxon>Colletotrichum</taxon>
        <taxon>Colletotrichum graminicola species complex</taxon>
    </lineage>
</organism>
<gene>
    <name evidence="1" type="ORF">LX32DRAFT_418157</name>
</gene>
<evidence type="ECO:0000313" key="1">
    <source>
        <dbReference type="EMBL" id="KAK2034262.1"/>
    </source>
</evidence>